<dbReference type="GO" id="GO:0003677">
    <property type="term" value="F:DNA binding"/>
    <property type="evidence" value="ECO:0007669"/>
    <property type="project" value="UniProtKB-UniRule"/>
</dbReference>
<dbReference type="InterPro" id="IPR011010">
    <property type="entry name" value="DNA_brk_join_enz"/>
</dbReference>
<dbReference type="PROSITE" id="PS51898">
    <property type="entry name" value="TYR_RECOMBINASE"/>
    <property type="match status" value="1"/>
</dbReference>
<dbReference type="Pfam" id="PF02899">
    <property type="entry name" value="Phage_int_SAM_1"/>
    <property type="match status" value="1"/>
</dbReference>
<feature type="domain" description="Tyr recombinase" evidence="5">
    <location>
        <begin position="174"/>
        <end position="417"/>
    </location>
</feature>
<dbReference type="Gene3D" id="1.10.150.130">
    <property type="match status" value="1"/>
</dbReference>
<evidence type="ECO:0000256" key="2">
    <source>
        <dbReference type="ARBA" id="ARBA00023125"/>
    </source>
</evidence>
<dbReference type="GO" id="GO:0006310">
    <property type="term" value="P:DNA recombination"/>
    <property type="evidence" value="ECO:0007669"/>
    <property type="project" value="UniProtKB-KW"/>
</dbReference>
<dbReference type="AlphaFoldDB" id="A0A7W7NZ60"/>
<keyword evidence="8" id="KW-1185">Reference proteome</keyword>
<evidence type="ECO:0000259" key="5">
    <source>
        <dbReference type="PROSITE" id="PS51898"/>
    </source>
</evidence>
<comment type="caution">
    <text evidence="7">The sequence shown here is derived from an EMBL/GenBank/DDBJ whole genome shotgun (WGS) entry which is preliminary data.</text>
</comment>
<protein>
    <submittedName>
        <fullName evidence="7">Integrase</fullName>
    </submittedName>
</protein>
<keyword evidence="3" id="KW-0233">DNA recombination</keyword>
<dbReference type="InterPro" id="IPR002104">
    <property type="entry name" value="Integrase_catalytic"/>
</dbReference>
<evidence type="ECO:0000313" key="8">
    <source>
        <dbReference type="Proteomes" id="UP000555448"/>
    </source>
</evidence>
<dbReference type="PROSITE" id="PS51900">
    <property type="entry name" value="CB"/>
    <property type="match status" value="1"/>
</dbReference>
<dbReference type="SUPFAM" id="SSF56349">
    <property type="entry name" value="DNA breaking-rejoining enzymes"/>
    <property type="match status" value="2"/>
</dbReference>
<dbReference type="SUPFAM" id="SSF47823">
    <property type="entry name" value="lambda integrase-like, N-terminal domain"/>
    <property type="match status" value="1"/>
</dbReference>
<dbReference type="InterPro" id="IPR013762">
    <property type="entry name" value="Integrase-like_cat_sf"/>
</dbReference>
<dbReference type="InterPro" id="IPR010998">
    <property type="entry name" value="Integrase_recombinase_N"/>
</dbReference>
<gene>
    <name evidence="7" type="ORF">HNO88_004233</name>
</gene>
<keyword evidence="2 4" id="KW-0238">DNA-binding</keyword>
<dbReference type="Proteomes" id="UP000555448">
    <property type="component" value="Unassembled WGS sequence"/>
</dbReference>
<proteinExistence type="predicted"/>
<organism evidence="7 8">
    <name type="scientific">Novosphingobium chloroacetimidivorans</name>
    <dbReference type="NCBI Taxonomy" id="1428314"/>
    <lineage>
        <taxon>Bacteria</taxon>
        <taxon>Pseudomonadati</taxon>
        <taxon>Pseudomonadota</taxon>
        <taxon>Alphaproteobacteria</taxon>
        <taxon>Sphingomonadales</taxon>
        <taxon>Sphingomonadaceae</taxon>
        <taxon>Novosphingobium</taxon>
    </lineage>
</organism>
<evidence type="ECO:0000313" key="7">
    <source>
        <dbReference type="EMBL" id="MBB4860887.1"/>
    </source>
</evidence>
<keyword evidence="1" id="KW-0229">DNA integration</keyword>
<evidence type="ECO:0000259" key="6">
    <source>
        <dbReference type="PROSITE" id="PS51900"/>
    </source>
</evidence>
<reference evidence="7 8" key="1">
    <citation type="submission" date="2020-08" db="EMBL/GenBank/DDBJ databases">
        <title>Functional genomics of gut bacteria from endangered species of beetles.</title>
        <authorList>
            <person name="Carlos-Shanley C."/>
        </authorList>
    </citation>
    <scope>NUCLEOTIDE SEQUENCE [LARGE SCALE GENOMIC DNA]</scope>
    <source>
        <strain evidence="7 8">S00245</strain>
    </source>
</reference>
<sequence length="423" mass="45914">MLTTNLRDGYAQGVDGLVSLAANGDLDERSAVAAAAALDDLPWAITKMRAGERIVLNQALFAAYRAASSPHSIRALKSDLEAFDLWCRKHERITLPASPETVADYLDHRAGQGAKPASLGRYKASVAKIHQLLDLKDPTQTLLVKLRLAAIRRTMGTAQKQARPLRFKGPVRDVVRDPPRGLNVRALLESCPDDLPGLRDHALLSTAYDTGLRASELVAVCVEHIVEAIDPDARLLQIPRSKGDQEGEGATAFLSPRSVRAILTWQEASGIASGPVFRRVNVRRFKARPAVRVYPAGGGAGRDLSYMRRPVLKPARPAFVEYDVGEGALHPGSIGPIYRAIIQRAFKSGFFGDLTAEDLAQLLEGVSAHSTRVGLNQDLFTSGEDLAGIMDALRWKSPRMPLAYNRNLAAEQGAAGRLLTKLE</sequence>
<dbReference type="Gene3D" id="1.10.443.10">
    <property type="entry name" value="Intergrase catalytic core"/>
    <property type="match status" value="1"/>
</dbReference>
<dbReference type="InterPro" id="IPR004107">
    <property type="entry name" value="Integrase_SAM-like_N"/>
</dbReference>
<dbReference type="InterPro" id="IPR044068">
    <property type="entry name" value="CB"/>
</dbReference>
<dbReference type="GO" id="GO:0015074">
    <property type="term" value="P:DNA integration"/>
    <property type="evidence" value="ECO:0007669"/>
    <property type="project" value="UniProtKB-KW"/>
</dbReference>
<evidence type="ECO:0000256" key="3">
    <source>
        <dbReference type="ARBA" id="ARBA00023172"/>
    </source>
</evidence>
<dbReference type="EMBL" id="JACHLR010000035">
    <property type="protein sequence ID" value="MBB4860887.1"/>
    <property type="molecule type" value="Genomic_DNA"/>
</dbReference>
<evidence type="ECO:0000256" key="1">
    <source>
        <dbReference type="ARBA" id="ARBA00022908"/>
    </source>
</evidence>
<feature type="domain" description="Core-binding (CB)" evidence="6">
    <location>
        <begin position="45"/>
        <end position="134"/>
    </location>
</feature>
<accession>A0A7W7NZ60</accession>
<evidence type="ECO:0000256" key="4">
    <source>
        <dbReference type="PROSITE-ProRule" id="PRU01248"/>
    </source>
</evidence>
<name>A0A7W7NZ60_9SPHN</name>